<dbReference type="OrthoDB" id="43475at2"/>
<evidence type="ECO:0000256" key="2">
    <source>
        <dbReference type="ARBA" id="ARBA00005014"/>
    </source>
</evidence>
<protein>
    <recommendedName>
        <fullName evidence="4">3-hexulose-6-phosphate synthase</fullName>
        <ecNumber evidence="4">4.1.2.43</ecNumber>
    </recommendedName>
</protein>
<gene>
    <name evidence="8" type="ORF">HMPREF3293_01374</name>
</gene>
<dbReference type="Proteomes" id="UP000070366">
    <property type="component" value="Unassembled WGS sequence"/>
</dbReference>
<proteinExistence type="inferred from homology"/>
<feature type="domain" description="Orotidine 5'-phosphate decarboxylase" evidence="7">
    <location>
        <begin position="2"/>
        <end position="204"/>
    </location>
</feature>
<dbReference type="InterPro" id="IPR011060">
    <property type="entry name" value="RibuloseP-bd_barrel"/>
</dbReference>
<accession>A0A136Q541</accession>
<evidence type="ECO:0000313" key="9">
    <source>
        <dbReference type="Proteomes" id="UP000070366"/>
    </source>
</evidence>
<dbReference type="Gene3D" id="3.20.20.70">
    <property type="entry name" value="Aldolase class I"/>
    <property type="match status" value="1"/>
</dbReference>
<dbReference type="GO" id="GO:0033982">
    <property type="term" value="F:3-dehydro-L-gulonate-6-phosphate decarboxylase activity"/>
    <property type="evidence" value="ECO:0007669"/>
    <property type="project" value="TreeGrafter"/>
</dbReference>
<evidence type="ECO:0000256" key="4">
    <source>
        <dbReference type="ARBA" id="ARBA00012890"/>
    </source>
</evidence>
<dbReference type="EMBL" id="LSZW01000056">
    <property type="protein sequence ID" value="KXK65770.1"/>
    <property type="molecule type" value="Genomic_DNA"/>
</dbReference>
<dbReference type="AlphaFoldDB" id="A0A136Q541"/>
<keyword evidence="9" id="KW-1185">Reference proteome</keyword>
<dbReference type="GO" id="GO:0004590">
    <property type="term" value="F:orotidine-5'-phosphate decarboxylase activity"/>
    <property type="evidence" value="ECO:0007669"/>
    <property type="project" value="InterPro"/>
</dbReference>
<dbReference type="RefSeq" id="WP_066520956.1">
    <property type="nucleotide sequence ID" value="NZ_CABMOF010000004.1"/>
</dbReference>
<dbReference type="GO" id="GO:0019854">
    <property type="term" value="P:L-ascorbic acid catabolic process"/>
    <property type="evidence" value="ECO:0007669"/>
    <property type="project" value="TreeGrafter"/>
</dbReference>
<reference evidence="9" key="1">
    <citation type="submission" date="2016-02" db="EMBL/GenBank/DDBJ databases">
        <authorList>
            <person name="Mitreva M."/>
            <person name="Pepin K.H."/>
            <person name="Mihindukulasuriya K.A."/>
            <person name="Fulton R."/>
            <person name="Fronick C."/>
            <person name="O'Laughlin M."/>
            <person name="Miner T."/>
            <person name="Herter B."/>
            <person name="Rosa B.A."/>
            <person name="Cordes M."/>
            <person name="Tomlinson C."/>
            <person name="Wollam A."/>
            <person name="Palsikar V.B."/>
            <person name="Mardis E.R."/>
            <person name="Wilson R.K."/>
        </authorList>
    </citation>
    <scope>NUCLEOTIDE SEQUENCE [LARGE SCALE GENOMIC DNA]</scope>
    <source>
        <strain evidence="9">DSM 22607</strain>
    </source>
</reference>
<comment type="pathway">
    <text evidence="2">One-carbon metabolism; formaldehyde assimilation via RuMP pathway; D-fructose 6-phosphate from D-ribulose 5-phosphate and formaldehyde: step 1/2.</text>
</comment>
<evidence type="ECO:0000313" key="8">
    <source>
        <dbReference type="EMBL" id="KXK65770.1"/>
    </source>
</evidence>
<evidence type="ECO:0000256" key="6">
    <source>
        <dbReference type="ARBA" id="ARBA00023277"/>
    </source>
</evidence>
<comment type="similarity">
    <text evidence="3">Belongs to the HPS/KGPDC family. HPS subfamily.</text>
</comment>
<comment type="caution">
    <text evidence="8">The sequence shown here is derived from an EMBL/GenBank/DDBJ whole genome shotgun (WGS) entry which is preliminary data.</text>
</comment>
<dbReference type="SUPFAM" id="SSF51366">
    <property type="entry name" value="Ribulose-phoshate binding barrel"/>
    <property type="match status" value="1"/>
</dbReference>
<dbReference type="InterPro" id="IPR001754">
    <property type="entry name" value="OMPdeCOase_dom"/>
</dbReference>
<sequence length="211" mass="22497">MKLQVAFDCGCNTRTICDCVDRISGYMDFIEVGTPLIIEKGLSTVRELRPRYPHLKILADLKIMDGGFYEANAAFEAGADIVTALAAAEDATLKGAVEAAAKHGGEIMVDTIAHPDLPRRIGELDAMGADYICLHTAKDTQGSGRDFAAFMREMRGFVRHAKLALAGGINPENIESYTSMAPDVIIIGEGITGASDPAKAAGIVREKMGAH</sequence>
<keyword evidence="5" id="KW-0456">Lyase</keyword>
<dbReference type="FunFam" id="3.20.20.70:FF:000022">
    <property type="entry name" value="3-keto-L-gulonate-6-phosphate decarboxylase UlaD"/>
    <property type="match status" value="1"/>
</dbReference>
<dbReference type="EC" id="4.1.2.43" evidence="4"/>
<dbReference type="KEGG" id="cmiu:B1H56_12255"/>
<evidence type="ECO:0000259" key="7">
    <source>
        <dbReference type="SMART" id="SM00934"/>
    </source>
</evidence>
<dbReference type="STRING" id="626937.HMPREF3293_01374"/>
<dbReference type="Pfam" id="PF00215">
    <property type="entry name" value="OMPdecase"/>
    <property type="match status" value="1"/>
</dbReference>
<evidence type="ECO:0000256" key="1">
    <source>
        <dbReference type="ARBA" id="ARBA00000718"/>
    </source>
</evidence>
<dbReference type="PANTHER" id="PTHR35039">
    <property type="entry name" value="3-KETO-L-GULONATE-6-PHOSPHATE DECARBOXYLASE SGBH-RELATED"/>
    <property type="match status" value="1"/>
</dbReference>
<dbReference type="GO" id="GO:0043801">
    <property type="term" value="F:hexulose-6-phosphate synthase activity"/>
    <property type="evidence" value="ECO:0007669"/>
    <property type="project" value="UniProtKB-EC"/>
</dbReference>
<dbReference type="NCBIfam" id="TIGR03128">
    <property type="entry name" value="RuMP_HxlA"/>
    <property type="match status" value="1"/>
</dbReference>
<comment type="catalytic activity">
    <reaction evidence="1">
        <text>D-ribulose 5-phosphate + formaldehyde = D-arabino-hex-3-ulose 6-phosphate</text>
        <dbReference type="Rhea" id="RHEA:25201"/>
        <dbReference type="ChEBI" id="CHEBI:16842"/>
        <dbReference type="ChEBI" id="CHEBI:58121"/>
        <dbReference type="ChEBI" id="CHEBI:58542"/>
        <dbReference type="EC" id="4.1.2.43"/>
    </reaction>
</comment>
<evidence type="ECO:0000256" key="5">
    <source>
        <dbReference type="ARBA" id="ARBA00023239"/>
    </source>
</evidence>
<dbReference type="GO" id="GO:0006207">
    <property type="term" value="P:'de novo' pyrimidine nucleobase biosynthetic process"/>
    <property type="evidence" value="ECO:0007669"/>
    <property type="project" value="InterPro"/>
</dbReference>
<evidence type="ECO:0000256" key="3">
    <source>
        <dbReference type="ARBA" id="ARBA00006350"/>
    </source>
</evidence>
<dbReference type="SMART" id="SM00934">
    <property type="entry name" value="OMPdecase"/>
    <property type="match status" value="1"/>
</dbReference>
<organism evidence="8 9">
    <name type="scientific">Christensenella minuta</name>
    <dbReference type="NCBI Taxonomy" id="626937"/>
    <lineage>
        <taxon>Bacteria</taxon>
        <taxon>Bacillati</taxon>
        <taxon>Bacillota</taxon>
        <taxon>Clostridia</taxon>
        <taxon>Christensenellales</taxon>
        <taxon>Christensenellaceae</taxon>
        <taxon>Christensenella</taxon>
    </lineage>
</organism>
<dbReference type="PANTHER" id="PTHR35039:SF3">
    <property type="entry name" value="3-KETO-L-GULONATE-6-PHOSPHATE DECARBOXYLASE SGBH-RELATED"/>
    <property type="match status" value="1"/>
</dbReference>
<dbReference type="InterPro" id="IPR013785">
    <property type="entry name" value="Aldolase_TIM"/>
</dbReference>
<dbReference type="InterPro" id="IPR017553">
    <property type="entry name" value="3-hexulose-6-phosphate_synth"/>
</dbReference>
<name>A0A136Q541_9FIRM</name>
<keyword evidence="6" id="KW-0119">Carbohydrate metabolism</keyword>